<dbReference type="GO" id="GO:0005771">
    <property type="term" value="C:multivesicular body"/>
    <property type="evidence" value="ECO:0007669"/>
    <property type="project" value="TreeGrafter"/>
</dbReference>
<evidence type="ECO:0008006" key="10">
    <source>
        <dbReference type="Google" id="ProtNLM"/>
    </source>
</evidence>
<dbReference type="Pfam" id="PF03357">
    <property type="entry name" value="Snf7"/>
    <property type="match status" value="1"/>
</dbReference>
<keyword evidence="3" id="KW-0813">Transport</keyword>
<dbReference type="Gene3D" id="1.10.287.1060">
    <property type="entry name" value="ESAT-6-like"/>
    <property type="match status" value="1"/>
</dbReference>
<keyword evidence="6" id="KW-0472">Membrane</keyword>
<evidence type="ECO:0000256" key="7">
    <source>
        <dbReference type="SAM" id="MobiDB-lite"/>
    </source>
</evidence>
<evidence type="ECO:0000256" key="6">
    <source>
        <dbReference type="ARBA" id="ARBA00023136"/>
    </source>
</evidence>
<organism evidence="8 9">
    <name type="scientific">Metarhizium anisopliae BRIP 53293</name>
    <dbReference type="NCBI Taxonomy" id="1291518"/>
    <lineage>
        <taxon>Eukaryota</taxon>
        <taxon>Fungi</taxon>
        <taxon>Dikarya</taxon>
        <taxon>Ascomycota</taxon>
        <taxon>Pezizomycotina</taxon>
        <taxon>Sordariomycetes</taxon>
        <taxon>Hypocreomycetidae</taxon>
        <taxon>Hypocreales</taxon>
        <taxon>Clavicipitaceae</taxon>
        <taxon>Metarhizium</taxon>
    </lineage>
</organism>
<dbReference type="InterPro" id="IPR005024">
    <property type="entry name" value="Snf7_fam"/>
</dbReference>
<accession>A0A0D9P7L5</accession>
<dbReference type="Proteomes" id="UP000054544">
    <property type="component" value="Unassembled WGS sequence"/>
</dbReference>
<protein>
    <recommendedName>
        <fullName evidence="10">Charged multivesicular body protein</fullName>
    </recommendedName>
</protein>
<evidence type="ECO:0000256" key="1">
    <source>
        <dbReference type="ARBA" id="ARBA00004608"/>
    </source>
</evidence>
<evidence type="ECO:0000313" key="8">
    <source>
        <dbReference type="EMBL" id="KJK82138.1"/>
    </source>
</evidence>
<keyword evidence="5" id="KW-0653">Protein transport</keyword>
<feature type="region of interest" description="Disordered" evidence="7">
    <location>
        <begin position="214"/>
        <end position="249"/>
    </location>
</feature>
<dbReference type="GO" id="GO:0000815">
    <property type="term" value="C:ESCRT III complex"/>
    <property type="evidence" value="ECO:0007669"/>
    <property type="project" value="TreeGrafter"/>
</dbReference>
<dbReference type="STRING" id="1291518.A0A0D9P7L5"/>
<proteinExistence type="inferred from homology"/>
<gene>
    <name evidence="8" type="ORF">H634G_02331</name>
</gene>
<keyword evidence="4" id="KW-0967">Endosome</keyword>
<dbReference type="PANTHER" id="PTHR22761">
    <property type="entry name" value="CHARGED MULTIVESICULAR BODY PROTEIN"/>
    <property type="match status" value="1"/>
</dbReference>
<evidence type="ECO:0000256" key="3">
    <source>
        <dbReference type="ARBA" id="ARBA00022448"/>
    </source>
</evidence>
<evidence type="ECO:0000313" key="9">
    <source>
        <dbReference type="Proteomes" id="UP000054544"/>
    </source>
</evidence>
<comment type="subcellular location">
    <subcellularLocation>
        <location evidence="1">Endosome membrane</location>
    </subcellularLocation>
</comment>
<reference evidence="9" key="1">
    <citation type="journal article" date="2014" name="BMC Genomics">
        <title>The genome sequence of the biocontrol fungus Metarhizium anisopliae and comparative genomics of Metarhizium species.</title>
        <authorList>
            <person name="Pattemore J.A."/>
            <person name="Hane J.K."/>
            <person name="Williams A.H."/>
            <person name="Wilson B.A."/>
            <person name="Stodart B.J."/>
            <person name="Ash G.J."/>
        </authorList>
    </citation>
    <scope>NUCLEOTIDE SEQUENCE [LARGE SCALE GENOMIC DNA]</scope>
    <source>
        <strain evidence="9">BRIP 53293</strain>
    </source>
</reference>
<feature type="compositionally biased region" description="Polar residues" evidence="7">
    <location>
        <begin position="217"/>
        <end position="230"/>
    </location>
</feature>
<dbReference type="GO" id="GO:0006900">
    <property type="term" value="P:vesicle budding from membrane"/>
    <property type="evidence" value="ECO:0007669"/>
    <property type="project" value="TreeGrafter"/>
</dbReference>
<dbReference type="PANTHER" id="PTHR22761:SF5">
    <property type="entry name" value="CHARGED MULTIVESICULAR BODY PROTEIN 6"/>
    <property type="match status" value="1"/>
</dbReference>
<keyword evidence="9" id="KW-1185">Reference proteome</keyword>
<dbReference type="GO" id="GO:0032511">
    <property type="term" value="P:late endosome to vacuole transport via multivesicular body sorting pathway"/>
    <property type="evidence" value="ECO:0007669"/>
    <property type="project" value="TreeGrafter"/>
</dbReference>
<dbReference type="AlphaFoldDB" id="A0A0D9P7L5"/>
<feature type="compositionally biased region" description="Basic and acidic residues" evidence="7">
    <location>
        <begin position="232"/>
        <end position="249"/>
    </location>
</feature>
<evidence type="ECO:0000256" key="4">
    <source>
        <dbReference type="ARBA" id="ARBA00022753"/>
    </source>
</evidence>
<comment type="similarity">
    <text evidence="2">Belongs to the SNF7 family.</text>
</comment>
<dbReference type="OrthoDB" id="441172at2759"/>
<dbReference type="GO" id="GO:0015031">
    <property type="term" value="P:protein transport"/>
    <property type="evidence" value="ECO:0007669"/>
    <property type="project" value="UniProtKB-KW"/>
</dbReference>
<name>A0A0D9P7L5_METAN</name>
<sequence>MGMRHHTDIVPATPSTPELRFNYTSSVWGGITKCSIDLPLNGWIRRSVHIMGGSTSRVTAQDKAILDMKNQRDKLHQYQRRITVLTDKETDIAKQMLAKGDKKRALLALRRKKYQESLLAKTDAQLEQLEKLTSNVEFALIQKDVVFGLQQGTKVLKEIHAEMGGLENVEKLMGETADAIAYQQEVSDMLGGQISNQDEEEVEDELAALQAELTDEGQQLPSVPNAQVPTSERPEGEEPAREARQMLAA</sequence>
<dbReference type="EMBL" id="KE384724">
    <property type="protein sequence ID" value="KJK82138.1"/>
    <property type="molecule type" value="Genomic_DNA"/>
</dbReference>
<evidence type="ECO:0000256" key="5">
    <source>
        <dbReference type="ARBA" id="ARBA00022927"/>
    </source>
</evidence>
<evidence type="ECO:0000256" key="2">
    <source>
        <dbReference type="ARBA" id="ARBA00006190"/>
    </source>
</evidence>